<dbReference type="InterPro" id="IPR020846">
    <property type="entry name" value="MFS_dom"/>
</dbReference>
<evidence type="ECO:0000256" key="2">
    <source>
        <dbReference type="ARBA" id="ARBA00008240"/>
    </source>
</evidence>
<feature type="transmembrane region" description="Helical" evidence="11">
    <location>
        <begin position="298"/>
        <end position="317"/>
    </location>
</feature>
<evidence type="ECO:0000313" key="13">
    <source>
        <dbReference type="EMBL" id="RKT73691.1"/>
    </source>
</evidence>
<dbReference type="PROSITE" id="PS50850">
    <property type="entry name" value="MFS"/>
    <property type="match status" value="1"/>
</dbReference>
<dbReference type="GO" id="GO:0005886">
    <property type="term" value="C:plasma membrane"/>
    <property type="evidence" value="ECO:0007669"/>
    <property type="project" value="UniProtKB-SubCell"/>
</dbReference>
<dbReference type="InterPro" id="IPR011701">
    <property type="entry name" value="MFS"/>
</dbReference>
<feature type="transmembrane region" description="Helical" evidence="11">
    <location>
        <begin position="267"/>
        <end position="286"/>
    </location>
</feature>
<comment type="function">
    <text evidence="9">May be a proton symporter involved in the uptake of osmolytes such as proline and glycine betaine.</text>
</comment>
<feature type="transmembrane region" description="Helical" evidence="11">
    <location>
        <begin position="179"/>
        <end position="200"/>
    </location>
</feature>
<feature type="domain" description="Major facilitator superfamily (MFS) profile" evidence="12">
    <location>
        <begin position="6"/>
        <end position="417"/>
    </location>
</feature>
<keyword evidence="6" id="KW-0769">Symport</keyword>
<feature type="transmembrane region" description="Helical" evidence="11">
    <location>
        <begin position="144"/>
        <end position="167"/>
    </location>
</feature>
<evidence type="ECO:0000256" key="5">
    <source>
        <dbReference type="ARBA" id="ARBA00022692"/>
    </source>
</evidence>
<proteinExistence type="inferred from homology"/>
<feature type="transmembrane region" description="Helical" evidence="11">
    <location>
        <begin position="232"/>
        <end position="255"/>
    </location>
</feature>
<gene>
    <name evidence="13" type="ORF">DFJ66_7028</name>
</gene>
<dbReference type="OrthoDB" id="8953821at2"/>
<dbReference type="AlphaFoldDB" id="A0A495XGU6"/>
<evidence type="ECO:0000259" key="12">
    <source>
        <dbReference type="PROSITE" id="PS50850"/>
    </source>
</evidence>
<keyword evidence="3" id="KW-0813">Transport</keyword>
<keyword evidence="5 11" id="KW-0812">Transmembrane</keyword>
<keyword evidence="8 11" id="KW-0472">Membrane</keyword>
<keyword evidence="14" id="KW-1185">Reference proteome</keyword>
<evidence type="ECO:0000256" key="10">
    <source>
        <dbReference type="ARBA" id="ARBA00039918"/>
    </source>
</evidence>
<feature type="transmembrane region" description="Helical" evidence="11">
    <location>
        <begin position="323"/>
        <end position="341"/>
    </location>
</feature>
<dbReference type="PANTHER" id="PTHR43045">
    <property type="entry name" value="SHIKIMATE TRANSPORTER"/>
    <property type="match status" value="1"/>
</dbReference>
<dbReference type="Proteomes" id="UP000272729">
    <property type="component" value="Unassembled WGS sequence"/>
</dbReference>
<feature type="transmembrane region" description="Helical" evidence="11">
    <location>
        <begin position="43"/>
        <end position="67"/>
    </location>
</feature>
<evidence type="ECO:0000256" key="4">
    <source>
        <dbReference type="ARBA" id="ARBA00022475"/>
    </source>
</evidence>
<comment type="subcellular location">
    <subcellularLocation>
        <location evidence="1">Cell membrane</location>
        <topology evidence="1">Multi-pass membrane protein</topology>
    </subcellularLocation>
</comment>
<dbReference type="Pfam" id="PF07690">
    <property type="entry name" value="MFS_1"/>
    <property type="match status" value="1"/>
</dbReference>
<dbReference type="FunFam" id="1.20.1250.20:FF:000001">
    <property type="entry name" value="Dicarboxylate MFS transporter"/>
    <property type="match status" value="1"/>
</dbReference>
<dbReference type="Gene3D" id="1.20.1250.20">
    <property type="entry name" value="MFS general substrate transporter like domains"/>
    <property type="match status" value="2"/>
</dbReference>
<comment type="caution">
    <text evidence="13">The sequence shown here is derived from an EMBL/GenBank/DDBJ whole genome shotgun (WGS) entry which is preliminary data.</text>
</comment>
<feature type="transmembrane region" description="Helical" evidence="11">
    <location>
        <begin position="389"/>
        <end position="408"/>
    </location>
</feature>
<feature type="transmembrane region" description="Helical" evidence="11">
    <location>
        <begin position="362"/>
        <end position="383"/>
    </location>
</feature>
<evidence type="ECO:0000313" key="14">
    <source>
        <dbReference type="Proteomes" id="UP000272729"/>
    </source>
</evidence>
<keyword evidence="4" id="KW-1003">Cell membrane</keyword>
<accession>A0A495XGU6</accession>
<feature type="transmembrane region" description="Helical" evidence="11">
    <location>
        <begin position="109"/>
        <end position="132"/>
    </location>
</feature>
<keyword evidence="7 11" id="KW-1133">Transmembrane helix</keyword>
<dbReference type="InterPro" id="IPR036259">
    <property type="entry name" value="MFS_trans_sf"/>
</dbReference>
<evidence type="ECO:0000256" key="8">
    <source>
        <dbReference type="ARBA" id="ARBA00023136"/>
    </source>
</evidence>
<evidence type="ECO:0000256" key="3">
    <source>
        <dbReference type="ARBA" id="ARBA00022448"/>
    </source>
</evidence>
<dbReference type="EMBL" id="RBXR01000001">
    <property type="protein sequence ID" value="RKT73691.1"/>
    <property type="molecule type" value="Genomic_DNA"/>
</dbReference>
<reference evidence="13 14" key="1">
    <citation type="submission" date="2018-10" db="EMBL/GenBank/DDBJ databases">
        <title>Sequencing the genomes of 1000 actinobacteria strains.</title>
        <authorList>
            <person name="Klenk H.-P."/>
        </authorList>
    </citation>
    <scope>NUCLEOTIDE SEQUENCE [LARGE SCALE GENOMIC DNA]</scope>
    <source>
        <strain evidence="13 14">DSM 43911</strain>
    </source>
</reference>
<evidence type="ECO:0000256" key="11">
    <source>
        <dbReference type="SAM" id="Phobius"/>
    </source>
</evidence>
<evidence type="ECO:0000256" key="9">
    <source>
        <dbReference type="ARBA" id="ARBA00037295"/>
    </source>
</evidence>
<dbReference type="CDD" id="cd17369">
    <property type="entry name" value="MFS_ShiA_like"/>
    <property type="match status" value="1"/>
</dbReference>
<protein>
    <recommendedName>
        <fullName evidence="10">Putative proline/betaine transporter</fullName>
    </recommendedName>
</protein>
<evidence type="ECO:0000256" key="7">
    <source>
        <dbReference type="ARBA" id="ARBA00022989"/>
    </source>
</evidence>
<dbReference type="GO" id="GO:0015293">
    <property type="term" value="F:symporter activity"/>
    <property type="evidence" value="ECO:0007669"/>
    <property type="project" value="UniProtKB-KW"/>
</dbReference>
<name>A0A495XGU6_9PSEU</name>
<comment type="similarity">
    <text evidence="2">Belongs to the major facilitator superfamily. Metabolite:H+ Symporter (MHS) family (TC 2.A.1.6) family.</text>
</comment>
<feature type="transmembrane region" description="Helical" evidence="11">
    <location>
        <begin position="79"/>
        <end position="103"/>
    </location>
</feature>
<dbReference type="RefSeq" id="WP_121227660.1">
    <property type="nucleotide sequence ID" value="NZ_JBIUBA010000016.1"/>
</dbReference>
<dbReference type="SUPFAM" id="SSF103473">
    <property type="entry name" value="MFS general substrate transporter"/>
    <property type="match status" value="1"/>
</dbReference>
<sequence>MKLGKIIAVSSSGSAIEWYDFFIYGTAAALIFNKLFFPTADPLAGTLLAFSTFAIGFAARPLGGMLFGHFGDKVGRKAALVTALFLMGGSTTVIGLLPTYATIGVLAPIALVVLRLAQGIAVGGQWGGAVLIATENAPPHRRGLYGSFAQLGVPVGLVLSTLVFLGTSSWLTEVQFAAWGWRLPFLFSIVLIVVALYAQFRLEETVAMREVKASGTASSPVLEVLRRHPGNIALAAGSVVVVGAGFYLFATYLLSYGTTVLGMPRSTMLNAVMWGAVAQVPALLAFAHLSDRVGRRPVYLFGAVATGLWVFPAFLLVNTRSPGLVVLAVVVALVLFAAMYGPQAAFFSELFTARLRYSGASLGYQVGVMLGGAFTPIIATWLYSQYRSFVPVAVFLLVTALVSCACVVRLTAESRTELVPQPA</sequence>
<dbReference type="PANTHER" id="PTHR43045:SF1">
    <property type="entry name" value="SHIKIMATE TRANSPORTER"/>
    <property type="match status" value="1"/>
</dbReference>
<evidence type="ECO:0000256" key="1">
    <source>
        <dbReference type="ARBA" id="ARBA00004651"/>
    </source>
</evidence>
<organism evidence="13 14">
    <name type="scientific">Saccharothrix variisporea</name>
    <dbReference type="NCBI Taxonomy" id="543527"/>
    <lineage>
        <taxon>Bacteria</taxon>
        <taxon>Bacillati</taxon>
        <taxon>Actinomycetota</taxon>
        <taxon>Actinomycetes</taxon>
        <taxon>Pseudonocardiales</taxon>
        <taxon>Pseudonocardiaceae</taxon>
        <taxon>Saccharothrix</taxon>
    </lineage>
</organism>
<evidence type="ECO:0000256" key="6">
    <source>
        <dbReference type="ARBA" id="ARBA00022847"/>
    </source>
</evidence>
<feature type="transmembrane region" description="Helical" evidence="11">
    <location>
        <begin position="21"/>
        <end position="37"/>
    </location>
</feature>